<accession>A0A9X7PIV8</accession>
<proteinExistence type="predicted"/>
<name>A0A9X7PIV8_9ACTN</name>
<dbReference type="Proteomes" id="UP000242427">
    <property type="component" value="Unassembled WGS sequence"/>
</dbReference>
<protein>
    <submittedName>
        <fullName evidence="1">Uncharacterized protein</fullName>
    </submittedName>
</protein>
<dbReference type="AlphaFoldDB" id="A0A9X7PIV8"/>
<evidence type="ECO:0000313" key="1">
    <source>
        <dbReference type="EMBL" id="PSJ29575.1"/>
    </source>
</evidence>
<comment type="caution">
    <text evidence="1">The sequence shown here is derived from an EMBL/GenBank/DDBJ whole genome shotgun (WGS) entry which is preliminary data.</text>
</comment>
<reference evidence="1 2" key="1">
    <citation type="submission" date="2018-03" db="EMBL/GenBank/DDBJ databases">
        <title>Chitinolytic properties of Streptosporangium nondiastaticum TBG75A20.</title>
        <authorList>
            <person name="Gayathri V."/>
            <person name="Shiburaj S."/>
        </authorList>
    </citation>
    <scope>NUCLEOTIDE SEQUENCE [LARGE SCALE GENOMIC DNA]</scope>
    <source>
        <strain evidence="1 2">TBG75A20</strain>
    </source>
</reference>
<sequence>MGWRTDSSDREALRRHLDRIPADRLVDAARRAWNPANPPRTIRYLLKVWDALPDTPADAPAAPLPGPFVDRHQAASDDQFARALDRARARMAAEDAAETDAQKALIS</sequence>
<dbReference type="EMBL" id="PXWG01000009">
    <property type="protein sequence ID" value="PSJ29575.1"/>
    <property type="molecule type" value="Genomic_DNA"/>
</dbReference>
<keyword evidence="2" id="KW-1185">Reference proteome</keyword>
<organism evidence="1 2">
    <name type="scientific">Streptosporangium nondiastaticum</name>
    <dbReference type="NCBI Taxonomy" id="35764"/>
    <lineage>
        <taxon>Bacteria</taxon>
        <taxon>Bacillati</taxon>
        <taxon>Actinomycetota</taxon>
        <taxon>Actinomycetes</taxon>
        <taxon>Streptosporangiales</taxon>
        <taxon>Streptosporangiaceae</taxon>
        <taxon>Streptosporangium</taxon>
    </lineage>
</organism>
<gene>
    <name evidence="1" type="ORF">B7P34_06820</name>
</gene>
<evidence type="ECO:0000313" key="2">
    <source>
        <dbReference type="Proteomes" id="UP000242427"/>
    </source>
</evidence>